<evidence type="ECO:0000256" key="1">
    <source>
        <dbReference type="SAM" id="Phobius"/>
    </source>
</evidence>
<dbReference type="Proteomes" id="UP000245678">
    <property type="component" value="Unassembled WGS sequence"/>
</dbReference>
<dbReference type="EMBL" id="QGHA01000008">
    <property type="protein sequence ID" value="PWK75311.1"/>
    <property type="molecule type" value="Genomic_DNA"/>
</dbReference>
<reference evidence="2 3" key="1">
    <citation type="submission" date="2018-05" db="EMBL/GenBank/DDBJ databases">
        <title>Genomic Encyclopedia of Archaeal and Bacterial Type Strains, Phase II (KMG-II): from individual species to whole genera.</title>
        <authorList>
            <person name="Goeker M."/>
        </authorList>
    </citation>
    <scope>NUCLEOTIDE SEQUENCE [LARGE SCALE GENOMIC DNA]</scope>
    <source>
        <strain evidence="2 3">DSM 19975</strain>
    </source>
</reference>
<gene>
    <name evidence="2" type="ORF">LX99_03804</name>
</gene>
<accession>A0A316H5X6</accession>
<keyword evidence="1" id="KW-1133">Transmembrane helix</keyword>
<proteinExistence type="predicted"/>
<name>A0A316H5X6_9SPHI</name>
<protein>
    <submittedName>
        <fullName evidence="2">Uncharacterized protein</fullName>
    </submittedName>
</protein>
<keyword evidence="1" id="KW-0812">Transmembrane</keyword>
<dbReference type="RefSeq" id="WP_109609264.1">
    <property type="nucleotide sequence ID" value="NZ_QGHA01000008.1"/>
</dbReference>
<dbReference type="AlphaFoldDB" id="A0A316H5X6"/>
<feature type="transmembrane region" description="Helical" evidence="1">
    <location>
        <begin position="23"/>
        <end position="41"/>
    </location>
</feature>
<keyword evidence="3" id="KW-1185">Reference proteome</keyword>
<keyword evidence="1" id="KW-0472">Membrane</keyword>
<evidence type="ECO:0000313" key="2">
    <source>
        <dbReference type="EMBL" id="PWK75311.1"/>
    </source>
</evidence>
<evidence type="ECO:0000313" key="3">
    <source>
        <dbReference type="Proteomes" id="UP000245678"/>
    </source>
</evidence>
<organism evidence="2 3">
    <name type="scientific">Mucilaginibacter oryzae</name>
    <dbReference type="NCBI Taxonomy" id="468058"/>
    <lineage>
        <taxon>Bacteria</taxon>
        <taxon>Pseudomonadati</taxon>
        <taxon>Bacteroidota</taxon>
        <taxon>Sphingobacteriia</taxon>
        <taxon>Sphingobacteriales</taxon>
        <taxon>Sphingobacteriaceae</taxon>
        <taxon>Mucilaginibacter</taxon>
    </lineage>
</organism>
<feature type="transmembrane region" description="Helical" evidence="1">
    <location>
        <begin position="53"/>
        <end position="77"/>
    </location>
</feature>
<sequence>MTHYVQAEEEVAAQRPKIYTVNTIRVTTFLFGPLAAGYLVSQNYKAFNQRDKVIVTWVIAGIALILVCLVVGLTINVERFPKFIVPLAYAWGTQLLVQSLQGQQINRHIATGGKTFSMWRALFAGLICLAATLVLIYALIMIIDPQALV</sequence>
<feature type="transmembrane region" description="Helical" evidence="1">
    <location>
        <begin position="121"/>
        <end position="143"/>
    </location>
</feature>
<comment type="caution">
    <text evidence="2">The sequence shown here is derived from an EMBL/GenBank/DDBJ whole genome shotgun (WGS) entry which is preliminary data.</text>
</comment>